<name>A0ABS6C254_9CLOT</name>
<comment type="caution">
    <text evidence="1">The sequence shown here is derived from an EMBL/GenBank/DDBJ whole genome shotgun (WGS) entry which is preliminary data.</text>
</comment>
<accession>A0ABS6C254</accession>
<keyword evidence="2" id="KW-1185">Reference proteome</keyword>
<dbReference type="Proteomes" id="UP000740830">
    <property type="component" value="Unassembled WGS sequence"/>
</dbReference>
<reference evidence="1 2" key="1">
    <citation type="submission" date="2021-06" db="EMBL/GenBank/DDBJ databases">
        <title>Clostridia strains as spoilage organisms.</title>
        <authorList>
            <person name="Wambui J."/>
            <person name="Stephan R."/>
            <person name="Stevens M.J.A."/>
        </authorList>
    </citation>
    <scope>NUCLEOTIDE SEQUENCE [LARGE SCALE GENOMIC DNA]</scope>
    <source>
        <strain evidence="1 2">CM013</strain>
    </source>
</reference>
<gene>
    <name evidence="1" type="ORF">KPL27_05435</name>
</gene>
<proteinExistence type="predicted"/>
<evidence type="ECO:0000313" key="2">
    <source>
        <dbReference type="Proteomes" id="UP000740830"/>
    </source>
</evidence>
<evidence type="ECO:0008006" key="3">
    <source>
        <dbReference type="Google" id="ProtNLM"/>
    </source>
</evidence>
<dbReference type="EMBL" id="JAHLDG010000006">
    <property type="protein sequence ID" value="MBU3219548.1"/>
    <property type="molecule type" value="Genomic_DNA"/>
</dbReference>
<sequence length="46" mass="4909">MASRSSTNITADLAIKTLTEAIQTHKPTAGLMLHSDQGSQVRQEVA</sequence>
<organism evidence="1 2">
    <name type="scientific">Clostridium algidicarnis</name>
    <dbReference type="NCBI Taxonomy" id="37659"/>
    <lineage>
        <taxon>Bacteria</taxon>
        <taxon>Bacillati</taxon>
        <taxon>Bacillota</taxon>
        <taxon>Clostridia</taxon>
        <taxon>Eubacteriales</taxon>
        <taxon>Clostridiaceae</taxon>
        <taxon>Clostridium</taxon>
    </lineage>
</organism>
<evidence type="ECO:0000313" key="1">
    <source>
        <dbReference type="EMBL" id="MBU3219548.1"/>
    </source>
</evidence>
<protein>
    <recommendedName>
        <fullName evidence="3">Integrase-like protein</fullName>
    </recommendedName>
</protein>